<gene>
    <name evidence="2" type="ORF">RJ641_025335</name>
</gene>
<evidence type="ECO:0000313" key="2">
    <source>
        <dbReference type="EMBL" id="KAK6944233.1"/>
    </source>
</evidence>
<feature type="non-terminal residue" evidence="2">
    <location>
        <position position="1"/>
    </location>
</feature>
<dbReference type="EMBL" id="JBAMMX010000003">
    <property type="protein sequence ID" value="KAK6944233.1"/>
    <property type="molecule type" value="Genomic_DNA"/>
</dbReference>
<organism evidence="2 3">
    <name type="scientific">Dillenia turbinata</name>
    <dbReference type="NCBI Taxonomy" id="194707"/>
    <lineage>
        <taxon>Eukaryota</taxon>
        <taxon>Viridiplantae</taxon>
        <taxon>Streptophyta</taxon>
        <taxon>Embryophyta</taxon>
        <taxon>Tracheophyta</taxon>
        <taxon>Spermatophyta</taxon>
        <taxon>Magnoliopsida</taxon>
        <taxon>eudicotyledons</taxon>
        <taxon>Gunneridae</taxon>
        <taxon>Pentapetalae</taxon>
        <taxon>Dilleniales</taxon>
        <taxon>Dilleniaceae</taxon>
        <taxon>Dillenia</taxon>
    </lineage>
</organism>
<sequence>IHFWFLTVALLLHVEAVGLFGFESESWECCWFVSSYGTCCSFFGQKGCRLFYMLKLAKIATAEIVSSKVISWSNLLVNDLVLGLLWWINPLFV</sequence>
<protein>
    <submittedName>
        <fullName evidence="2">Uncharacterized protein</fullName>
    </submittedName>
</protein>
<name>A0AAN8WCW6_9MAGN</name>
<evidence type="ECO:0000256" key="1">
    <source>
        <dbReference type="SAM" id="SignalP"/>
    </source>
</evidence>
<comment type="caution">
    <text evidence="2">The sequence shown here is derived from an EMBL/GenBank/DDBJ whole genome shotgun (WGS) entry which is preliminary data.</text>
</comment>
<dbReference type="Proteomes" id="UP001370490">
    <property type="component" value="Unassembled WGS sequence"/>
</dbReference>
<proteinExistence type="predicted"/>
<evidence type="ECO:0000313" key="3">
    <source>
        <dbReference type="Proteomes" id="UP001370490"/>
    </source>
</evidence>
<reference evidence="2 3" key="1">
    <citation type="submission" date="2023-12" db="EMBL/GenBank/DDBJ databases">
        <title>A high-quality genome assembly for Dillenia turbinata (Dilleniales).</title>
        <authorList>
            <person name="Chanderbali A."/>
        </authorList>
    </citation>
    <scope>NUCLEOTIDE SEQUENCE [LARGE SCALE GENOMIC DNA]</scope>
    <source>
        <strain evidence="2">LSX21</strain>
        <tissue evidence="2">Leaf</tissue>
    </source>
</reference>
<keyword evidence="3" id="KW-1185">Reference proteome</keyword>
<dbReference type="AlphaFoldDB" id="A0AAN8WCW6"/>
<feature type="chain" id="PRO_5042849259" evidence="1">
    <location>
        <begin position="17"/>
        <end position="93"/>
    </location>
</feature>
<keyword evidence="1" id="KW-0732">Signal</keyword>
<feature type="signal peptide" evidence="1">
    <location>
        <begin position="1"/>
        <end position="16"/>
    </location>
</feature>
<accession>A0AAN8WCW6</accession>